<dbReference type="STRING" id="1547922.ISF6_1297"/>
<proteinExistence type="inferred from homology"/>
<evidence type="ECO:0000256" key="6">
    <source>
        <dbReference type="ARBA" id="ARBA00023136"/>
    </source>
</evidence>
<keyword evidence="5 8" id="KW-1133">Transmembrane helix</keyword>
<keyword evidence="3" id="KW-1003">Cell membrane</keyword>
<organism evidence="9 10">
    <name type="scientific">Piscinibacter sakaiensis</name>
    <name type="common">Ideonella sakaiensis</name>
    <dbReference type="NCBI Taxonomy" id="1547922"/>
    <lineage>
        <taxon>Bacteria</taxon>
        <taxon>Pseudomonadati</taxon>
        <taxon>Pseudomonadota</taxon>
        <taxon>Betaproteobacteria</taxon>
        <taxon>Burkholderiales</taxon>
        <taxon>Sphaerotilaceae</taxon>
        <taxon>Piscinibacter</taxon>
    </lineage>
</organism>
<evidence type="ECO:0000256" key="2">
    <source>
        <dbReference type="ARBA" id="ARBA00005811"/>
    </source>
</evidence>
<evidence type="ECO:0000256" key="1">
    <source>
        <dbReference type="ARBA" id="ARBA00004162"/>
    </source>
</evidence>
<evidence type="ECO:0000256" key="5">
    <source>
        <dbReference type="ARBA" id="ARBA00022989"/>
    </source>
</evidence>
<dbReference type="GO" id="GO:0022857">
    <property type="term" value="F:transmembrane transporter activity"/>
    <property type="evidence" value="ECO:0007669"/>
    <property type="project" value="InterPro"/>
</dbReference>
<accession>A0A0K8NYZ8</accession>
<reference evidence="10" key="1">
    <citation type="submission" date="2015-07" db="EMBL/GenBank/DDBJ databases">
        <title>Discovery of a poly(ethylene terephthalate assimilation.</title>
        <authorList>
            <person name="Yoshida S."/>
            <person name="Hiraga K."/>
            <person name="Takehana T."/>
            <person name="Taniguchi I."/>
            <person name="Yamaji H."/>
            <person name="Maeda Y."/>
            <person name="Toyohara K."/>
            <person name="Miyamoto K."/>
            <person name="Kimura Y."/>
            <person name="Oda K."/>
        </authorList>
    </citation>
    <scope>NUCLEOTIDE SEQUENCE [LARGE SCALE GENOMIC DNA]</scope>
    <source>
        <strain evidence="10">NBRC 110686 / TISTR 2288 / 201-F6</strain>
    </source>
</reference>
<evidence type="ECO:0000256" key="3">
    <source>
        <dbReference type="ARBA" id="ARBA00022475"/>
    </source>
</evidence>
<keyword evidence="7" id="KW-0813">Transport</keyword>
<dbReference type="GO" id="GO:0015031">
    <property type="term" value="P:protein transport"/>
    <property type="evidence" value="ECO:0007669"/>
    <property type="project" value="UniProtKB-KW"/>
</dbReference>
<dbReference type="EMBL" id="BBYR01000023">
    <property type="protein sequence ID" value="GAP35524.1"/>
    <property type="molecule type" value="Genomic_DNA"/>
</dbReference>
<sequence>MPGFGRLERPRPAAPMSDINMTPLIDVMLVLLVIFLVTAPLMASSLRLELPRAEGAAPDAAPQAIALAVDAQGRVYLGDAPVSDAALRERLARTAAADPQAEVRLRADRSVPYGRIAELIGLVQAAGLARVGLVSEPAAAPAAAGPAR</sequence>
<comment type="similarity">
    <text evidence="2 7">Belongs to the ExbD/TolR family.</text>
</comment>
<keyword evidence="10" id="KW-1185">Reference proteome</keyword>
<dbReference type="PANTHER" id="PTHR30558">
    <property type="entry name" value="EXBD MEMBRANE COMPONENT OF PMF-DRIVEN MACROMOLECULE IMPORT SYSTEM"/>
    <property type="match status" value="1"/>
</dbReference>
<protein>
    <submittedName>
        <fullName evidence="9">Biopolymer transport protein ExbD/TolR</fullName>
    </submittedName>
</protein>
<evidence type="ECO:0000256" key="8">
    <source>
        <dbReference type="SAM" id="Phobius"/>
    </source>
</evidence>
<dbReference type="AlphaFoldDB" id="A0A0K8NYZ8"/>
<keyword evidence="4 7" id="KW-0812">Transmembrane</keyword>
<evidence type="ECO:0000313" key="9">
    <source>
        <dbReference type="EMBL" id="GAP35524.1"/>
    </source>
</evidence>
<dbReference type="OrthoDB" id="9798629at2"/>
<dbReference type="GO" id="GO:0005886">
    <property type="term" value="C:plasma membrane"/>
    <property type="evidence" value="ECO:0007669"/>
    <property type="project" value="UniProtKB-SubCell"/>
</dbReference>
<reference evidence="9 10" key="2">
    <citation type="journal article" date="2016" name="Science">
        <title>A bacterium that degrades and assimilates poly(ethylene terephthalate).</title>
        <authorList>
            <person name="Yoshida S."/>
            <person name="Hiraga K."/>
            <person name="Takehana T."/>
            <person name="Taniguchi I."/>
            <person name="Yamaji H."/>
            <person name="Maeda Y."/>
            <person name="Toyohara K."/>
            <person name="Miyamoto K."/>
            <person name="Kimura Y."/>
            <person name="Oda K."/>
        </authorList>
    </citation>
    <scope>NUCLEOTIDE SEQUENCE [LARGE SCALE GENOMIC DNA]</scope>
    <source>
        <strain evidence="10">NBRC 110686 / TISTR 2288 / 201-F6</strain>
    </source>
</reference>
<dbReference type="PANTHER" id="PTHR30558:SF7">
    <property type="entry name" value="TOL-PAL SYSTEM PROTEIN TOLR"/>
    <property type="match status" value="1"/>
</dbReference>
<evidence type="ECO:0000256" key="7">
    <source>
        <dbReference type="RuleBase" id="RU003879"/>
    </source>
</evidence>
<evidence type="ECO:0000256" key="4">
    <source>
        <dbReference type="ARBA" id="ARBA00022692"/>
    </source>
</evidence>
<dbReference type="Proteomes" id="UP000037660">
    <property type="component" value="Unassembled WGS sequence"/>
</dbReference>
<evidence type="ECO:0000313" key="10">
    <source>
        <dbReference type="Proteomes" id="UP000037660"/>
    </source>
</evidence>
<feature type="transmembrane region" description="Helical" evidence="8">
    <location>
        <begin position="20"/>
        <end position="43"/>
    </location>
</feature>
<gene>
    <name evidence="9" type="ORF">ISF6_1297</name>
</gene>
<dbReference type="Pfam" id="PF02472">
    <property type="entry name" value="ExbD"/>
    <property type="match status" value="1"/>
</dbReference>
<dbReference type="InterPro" id="IPR003400">
    <property type="entry name" value="ExbD"/>
</dbReference>
<comment type="caution">
    <text evidence="9">The sequence shown here is derived from an EMBL/GenBank/DDBJ whole genome shotgun (WGS) entry which is preliminary data.</text>
</comment>
<keyword evidence="7" id="KW-0653">Protein transport</keyword>
<comment type="subcellular location">
    <subcellularLocation>
        <location evidence="1">Cell membrane</location>
        <topology evidence="1">Single-pass membrane protein</topology>
    </subcellularLocation>
    <subcellularLocation>
        <location evidence="7">Cell membrane</location>
        <topology evidence="7">Single-pass type II membrane protein</topology>
    </subcellularLocation>
</comment>
<dbReference type="Gene3D" id="3.30.420.270">
    <property type="match status" value="1"/>
</dbReference>
<keyword evidence="6 8" id="KW-0472">Membrane</keyword>
<name>A0A0K8NYZ8_PISS1</name>